<organism evidence="11 13">
    <name type="scientific">Capnocytophaga haemolytica</name>
    <dbReference type="NCBI Taxonomy" id="45243"/>
    <lineage>
        <taxon>Bacteria</taxon>
        <taxon>Pseudomonadati</taxon>
        <taxon>Bacteroidota</taxon>
        <taxon>Flavobacteriia</taxon>
        <taxon>Flavobacteriales</taxon>
        <taxon>Flavobacteriaceae</taxon>
        <taxon>Capnocytophaga</taxon>
    </lineage>
</organism>
<dbReference type="InterPro" id="IPR058624">
    <property type="entry name" value="MdtA-like_HH"/>
</dbReference>
<evidence type="ECO:0000313" key="13">
    <source>
        <dbReference type="Proteomes" id="UP000215539"/>
    </source>
</evidence>
<evidence type="ECO:0000256" key="3">
    <source>
        <dbReference type="ARBA" id="ARBA00022448"/>
    </source>
</evidence>
<evidence type="ECO:0000256" key="5">
    <source>
        <dbReference type="SAM" id="Phobius"/>
    </source>
</evidence>
<evidence type="ECO:0000313" key="11">
    <source>
        <dbReference type="EMBL" id="SNV08422.1"/>
    </source>
</evidence>
<dbReference type="Proteomes" id="UP000215539">
    <property type="component" value="Chromosome 1"/>
</dbReference>
<dbReference type="EMBL" id="LT906449">
    <property type="protein sequence ID" value="SNV08422.1"/>
    <property type="molecule type" value="Genomic_DNA"/>
</dbReference>
<feature type="domain" description="Multidrug resistance protein MdtA-like barrel-sandwich hybrid" evidence="7">
    <location>
        <begin position="60"/>
        <end position="197"/>
    </location>
</feature>
<feature type="domain" description="YknX-like beta-barrel" evidence="9">
    <location>
        <begin position="209"/>
        <end position="284"/>
    </location>
</feature>
<evidence type="ECO:0000259" key="7">
    <source>
        <dbReference type="Pfam" id="PF25917"/>
    </source>
</evidence>
<evidence type="ECO:0000313" key="10">
    <source>
        <dbReference type="EMBL" id="AMD84684.1"/>
    </source>
</evidence>
<comment type="subcellular location">
    <subcellularLocation>
        <location evidence="1">Cell envelope</location>
    </subcellularLocation>
</comment>
<evidence type="ECO:0000259" key="6">
    <source>
        <dbReference type="Pfam" id="PF25876"/>
    </source>
</evidence>
<keyword evidence="5" id="KW-1133">Transmembrane helix</keyword>
<dbReference type="InterPro" id="IPR058636">
    <property type="entry name" value="Beta-barrel_YknX"/>
</dbReference>
<dbReference type="GO" id="GO:0015562">
    <property type="term" value="F:efflux transmembrane transporter activity"/>
    <property type="evidence" value="ECO:0007669"/>
    <property type="project" value="TreeGrafter"/>
</dbReference>
<dbReference type="Pfam" id="PF25876">
    <property type="entry name" value="HH_MFP_RND"/>
    <property type="match status" value="1"/>
</dbReference>
<dbReference type="Proteomes" id="UP000065822">
    <property type="component" value="Chromosome"/>
</dbReference>
<dbReference type="SUPFAM" id="SSF111369">
    <property type="entry name" value="HlyD-like secretion proteins"/>
    <property type="match status" value="1"/>
</dbReference>
<dbReference type="Gene3D" id="2.40.30.170">
    <property type="match status" value="1"/>
</dbReference>
<proteinExistence type="inferred from homology"/>
<feature type="region of interest" description="Disordered" evidence="4">
    <location>
        <begin position="384"/>
        <end position="419"/>
    </location>
</feature>
<dbReference type="InterPro" id="IPR058627">
    <property type="entry name" value="MdtA-like_C"/>
</dbReference>
<dbReference type="NCBIfam" id="TIGR01730">
    <property type="entry name" value="RND_mfp"/>
    <property type="match status" value="1"/>
</dbReference>
<feature type="transmembrane region" description="Helical" evidence="5">
    <location>
        <begin position="7"/>
        <end position="26"/>
    </location>
</feature>
<reference evidence="11 13" key="2">
    <citation type="submission" date="2017-06" db="EMBL/GenBank/DDBJ databases">
        <authorList>
            <consortium name="Pathogen Informatics"/>
        </authorList>
    </citation>
    <scope>NUCLEOTIDE SEQUENCE [LARGE SCALE GENOMIC DNA]</scope>
    <source>
        <strain evidence="11 13">NCTC12947</strain>
    </source>
</reference>
<dbReference type="Pfam" id="PF25917">
    <property type="entry name" value="BSH_RND"/>
    <property type="match status" value="1"/>
</dbReference>
<dbReference type="GO" id="GO:1990281">
    <property type="term" value="C:efflux pump complex"/>
    <property type="evidence" value="ECO:0007669"/>
    <property type="project" value="TreeGrafter"/>
</dbReference>
<dbReference type="Pfam" id="PF25990">
    <property type="entry name" value="Beta-barrel_YknX"/>
    <property type="match status" value="1"/>
</dbReference>
<sequence>MKKTITYVIIAAVVAVVGWGVYHFFFSEKPSLITLQKEAARKGDVTTEVTATGSVQPVDEVEVGTQVSGIIRKIYVDFNSQVKKGQLLAELDKVNLQEAVVNAQANYSSALNELNYYQQNYNRQKQLYDAQVISRQDYEQASYQYTNAKATVTQRLTALNQAKTNLGYANIYAPIDGIILSREVEEGQTVAAQMSAPTLFKIAKDLTKMQVEVNVDEADIGQVKVGQRVSFTVDSYPNEEFSGVVKQVRLSPTTSSNVVTYTVIVEAENPDEKLKPGLTATIAIYTSELRDVLIIPAKAINFTPDAQTLAAYYQQQHITAPEPKGGDRQGRGARGGKGKHKQVWTIDSKGILTPKAITIGSSDGINVEVTEGLNAGDEVVTALAQDRPVQLGSSDSNNNGEKKSPFMQGPPRRNNSKAK</sequence>
<dbReference type="InterPro" id="IPR006143">
    <property type="entry name" value="RND_pump_MFP"/>
</dbReference>
<dbReference type="FunFam" id="2.40.30.170:FF:000010">
    <property type="entry name" value="Efflux RND transporter periplasmic adaptor subunit"/>
    <property type="match status" value="1"/>
</dbReference>
<keyword evidence="3" id="KW-0813">Transport</keyword>
<evidence type="ECO:0000256" key="4">
    <source>
        <dbReference type="SAM" id="MobiDB-lite"/>
    </source>
</evidence>
<keyword evidence="5" id="KW-0472">Membrane</keyword>
<dbReference type="PANTHER" id="PTHR30469">
    <property type="entry name" value="MULTIDRUG RESISTANCE PROTEIN MDTA"/>
    <property type="match status" value="1"/>
</dbReference>
<evidence type="ECO:0000313" key="12">
    <source>
        <dbReference type="Proteomes" id="UP000065822"/>
    </source>
</evidence>
<protein>
    <submittedName>
        <fullName evidence="10">Efflux transporter periplasmic adaptor subunit</fullName>
    </submittedName>
    <submittedName>
        <fullName evidence="11">Macrolide-specific efflux protein macA</fullName>
    </submittedName>
</protein>
<feature type="domain" description="Multidrug resistance protein MdtA-like alpha-helical hairpin" evidence="6">
    <location>
        <begin position="102"/>
        <end position="169"/>
    </location>
</feature>
<gene>
    <name evidence="11" type="primary">macA_1</name>
    <name evidence="10" type="ORF">AXF12_03565</name>
    <name evidence="11" type="ORF">SAMEA44541418_01025</name>
</gene>
<dbReference type="AlphaFoldDB" id="A0AAX2GXZ3"/>
<evidence type="ECO:0000256" key="1">
    <source>
        <dbReference type="ARBA" id="ARBA00004196"/>
    </source>
</evidence>
<name>A0AAX2GXZ3_9FLAO</name>
<keyword evidence="12" id="KW-1185">Reference proteome</keyword>
<dbReference type="Gene3D" id="2.40.50.100">
    <property type="match status" value="1"/>
</dbReference>
<dbReference type="Gene3D" id="1.10.287.470">
    <property type="entry name" value="Helix hairpin bin"/>
    <property type="match status" value="1"/>
</dbReference>
<keyword evidence="5" id="KW-0812">Transmembrane</keyword>
<dbReference type="KEGG" id="chg:AXF12_03565"/>
<dbReference type="Gene3D" id="2.40.420.20">
    <property type="match status" value="1"/>
</dbReference>
<dbReference type="InterPro" id="IPR058625">
    <property type="entry name" value="MdtA-like_BSH"/>
</dbReference>
<dbReference type="RefSeq" id="WP_066428394.1">
    <property type="nucleotide sequence ID" value="NZ_CP014227.1"/>
</dbReference>
<evidence type="ECO:0000256" key="2">
    <source>
        <dbReference type="ARBA" id="ARBA00009477"/>
    </source>
</evidence>
<feature type="domain" description="Multidrug resistance protein MdtA-like C-terminal permuted SH3" evidence="8">
    <location>
        <begin position="340"/>
        <end position="382"/>
    </location>
</feature>
<comment type="similarity">
    <text evidence="2">Belongs to the membrane fusion protein (MFP) (TC 8.A.1) family.</text>
</comment>
<dbReference type="EMBL" id="CP014227">
    <property type="protein sequence ID" value="AMD84684.1"/>
    <property type="molecule type" value="Genomic_DNA"/>
</dbReference>
<evidence type="ECO:0000259" key="9">
    <source>
        <dbReference type="Pfam" id="PF25990"/>
    </source>
</evidence>
<feature type="region of interest" description="Disordered" evidence="4">
    <location>
        <begin position="318"/>
        <end position="342"/>
    </location>
</feature>
<dbReference type="Pfam" id="PF25967">
    <property type="entry name" value="RND-MFP_C"/>
    <property type="match status" value="1"/>
</dbReference>
<accession>A0AAX2GXZ3</accession>
<reference evidence="10 12" key="1">
    <citation type="submission" date="2016-02" db="EMBL/GenBank/DDBJ databases">
        <authorList>
            <person name="Holder M.E."/>
            <person name="Ajami N.J."/>
            <person name="Petrosino J.F."/>
        </authorList>
    </citation>
    <scope>NUCLEOTIDE SEQUENCE [LARGE SCALE GENOMIC DNA]</scope>
    <source>
        <strain evidence="10 12">CCUG 32990</strain>
    </source>
</reference>
<dbReference type="PANTHER" id="PTHR30469:SF33">
    <property type="entry name" value="SLR1207 PROTEIN"/>
    <property type="match status" value="1"/>
</dbReference>
<evidence type="ECO:0000259" key="8">
    <source>
        <dbReference type="Pfam" id="PF25967"/>
    </source>
</evidence>